<gene>
    <name evidence="1" type="ORF">Pint_29198</name>
</gene>
<keyword evidence="2" id="KW-1185">Reference proteome</keyword>
<evidence type="ECO:0000313" key="1">
    <source>
        <dbReference type="EMBL" id="KAJ0008006.1"/>
    </source>
</evidence>
<organism evidence="1 2">
    <name type="scientific">Pistacia integerrima</name>
    <dbReference type="NCBI Taxonomy" id="434235"/>
    <lineage>
        <taxon>Eukaryota</taxon>
        <taxon>Viridiplantae</taxon>
        <taxon>Streptophyta</taxon>
        <taxon>Embryophyta</taxon>
        <taxon>Tracheophyta</taxon>
        <taxon>Spermatophyta</taxon>
        <taxon>Magnoliopsida</taxon>
        <taxon>eudicotyledons</taxon>
        <taxon>Gunneridae</taxon>
        <taxon>Pentapetalae</taxon>
        <taxon>rosids</taxon>
        <taxon>malvids</taxon>
        <taxon>Sapindales</taxon>
        <taxon>Anacardiaceae</taxon>
        <taxon>Pistacia</taxon>
    </lineage>
</organism>
<dbReference type="Proteomes" id="UP001163603">
    <property type="component" value="Chromosome 15"/>
</dbReference>
<reference evidence="2" key="1">
    <citation type="journal article" date="2023" name="G3 (Bethesda)">
        <title>Genome assembly and association tests identify interacting loci associated with vigor, precocity, and sex in interspecific pistachio rootstocks.</title>
        <authorList>
            <person name="Palmer W."/>
            <person name="Jacygrad E."/>
            <person name="Sagayaradj S."/>
            <person name="Cavanaugh K."/>
            <person name="Han R."/>
            <person name="Bertier L."/>
            <person name="Beede B."/>
            <person name="Kafkas S."/>
            <person name="Golino D."/>
            <person name="Preece J."/>
            <person name="Michelmore R."/>
        </authorList>
    </citation>
    <scope>NUCLEOTIDE SEQUENCE [LARGE SCALE GENOMIC DNA]</scope>
</reference>
<comment type="caution">
    <text evidence="1">The sequence shown here is derived from an EMBL/GenBank/DDBJ whole genome shotgun (WGS) entry which is preliminary data.</text>
</comment>
<protein>
    <submittedName>
        <fullName evidence="1">Uncharacterized protein</fullName>
    </submittedName>
</protein>
<evidence type="ECO:0000313" key="2">
    <source>
        <dbReference type="Proteomes" id="UP001163603"/>
    </source>
</evidence>
<accession>A0ACC0X3E3</accession>
<name>A0ACC0X3E3_9ROSI</name>
<sequence>MVHEAVARGCKEQQRQIEMKLMFGNIPHLLELLWSWIAPSEDDQNFFRPHGDPQMIRFGAHLVLALRYLLTDEMKNPIREEHMIVGDHIIHMYAMFLFSKQHEELVGIYASQLACHCCIDFFVHMMELRLNRSVHVKYKIFFSVMEYLPFSPGDDSKGSFEEIIENVLSRSREIKLGKYDKVTDVAEQHGLQSSKGYGNSGPMFVVLMFNNLETLSGCNRFIKMASISNILFREFALISVLRVLAMPIGAYALLSFLAEPLKQLSETPDTLKDYVSENLKEFQDWLKIELENADVPELSFEEKQRAVAAAQETMNLSLVLLQPILCLPTGECMCPDATICAAVMSALYSTVNVSVSSSNNYCIEVVLRCLAVEGDGLASHDLNDGGSLGTVMADGFKGELVRFQPGVTMEICRLDAWYSSEDGSLEGPATYIIRGLCRRFLFHLWSRVMNLKAMRS</sequence>
<proteinExistence type="predicted"/>
<dbReference type="EMBL" id="CM047750">
    <property type="protein sequence ID" value="KAJ0008006.1"/>
    <property type="molecule type" value="Genomic_DNA"/>
</dbReference>